<evidence type="ECO:0000256" key="4">
    <source>
        <dbReference type="ARBA" id="ARBA00022741"/>
    </source>
</evidence>
<keyword evidence="6 9" id="KW-1133">Transmembrane helix</keyword>
<protein>
    <recommendedName>
        <fullName evidence="10">ABC transporter domain-containing protein</fullName>
    </recommendedName>
</protein>
<feature type="transmembrane region" description="Helical" evidence="9">
    <location>
        <begin position="528"/>
        <end position="547"/>
    </location>
</feature>
<sequence length="728" mass="81114">MFCPGKSRNITACPELCKEGHYCPTPSEITDCPEGHYCRIGSTKPTKCDFLDSCSGTKAVNPGSKWYLVLVACVTVYCIACLYTAYLYLNKKFPFRQAEDDVIELDEVEDEETAKSRKKLTRRQSSVTTPKPKFTIGVQFRDLQLTLPNGICIMQGVTGELKGGQFTAIMGPSGAGKSTFLSLLSGKTEPTGGTLAVNGEHASLKDYRKVVGFVPQEDIMIRELSVEENIRHSAFMRLPASMSRKKKLERVYQVMESLDLLRIRSSIIGDEIIRGISGGQRKRVNVAMELVADPSLLALDEPTSGLDSTTSSNLCETLSDLAKTGVNVAAVIHQPKIEILRTFSNVLLLGVGGRTVYMGPTENMESYFDGIGFPLPDQMNPADYFMDVIAGLIPCEDNPDFRKEDLFDLWEDHKKKSGSVDDQNGKIRKPSKSSKKSPGNRKATGFINQTYLLFKRAVLQRCRVPENTLIPVILSASAGALIGYFVRTMPQLYYGIPLVRDIENPQNNAASQYMRNYPSPPQSQFAGIWIYTALAVMLVCIVSINTFGREKAVFKRELFSGTKPTAYWLAKTFESGLWIPLYAAIFVTVNMMLNNQPIPVIHLFLVIWVTMIGDSGIGHIVSLVVQPSNRGIVLLVSVLVLIMIFSGIMIKYKGKHQVFKAFFTFWTAQGFYKGSVTPYEDVFDVKTLNDNMQGYELQDPFGFNILYGMLTALFWHLAALAVMFWQAR</sequence>
<evidence type="ECO:0000256" key="9">
    <source>
        <dbReference type="SAM" id="Phobius"/>
    </source>
</evidence>
<dbReference type="PROSITE" id="PS50893">
    <property type="entry name" value="ABC_TRANSPORTER_2"/>
    <property type="match status" value="1"/>
</dbReference>
<feature type="domain" description="ABC transporter" evidence="10">
    <location>
        <begin position="138"/>
        <end position="376"/>
    </location>
</feature>
<dbReference type="SUPFAM" id="SSF52540">
    <property type="entry name" value="P-loop containing nucleoside triphosphate hydrolases"/>
    <property type="match status" value="1"/>
</dbReference>
<organism evidence="11 12">
    <name type="scientific">Pseudo-nitzschia multistriata</name>
    <dbReference type="NCBI Taxonomy" id="183589"/>
    <lineage>
        <taxon>Eukaryota</taxon>
        <taxon>Sar</taxon>
        <taxon>Stramenopiles</taxon>
        <taxon>Ochrophyta</taxon>
        <taxon>Bacillariophyta</taxon>
        <taxon>Bacillariophyceae</taxon>
        <taxon>Bacillariophycidae</taxon>
        <taxon>Bacillariales</taxon>
        <taxon>Bacillariaceae</taxon>
        <taxon>Pseudo-nitzschia</taxon>
    </lineage>
</organism>
<accession>A0A448ZT10</accession>
<evidence type="ECO:0000256" key="2">
    <source>
        <dbReference type="ARBA" id="ARBA00022448"/>
    </source>
</evidence>
<dbReference type="Proteomes" id="UP000291116">
    <property type="component" value="Unassembled WGS sequence"/>
</dbReference>
<keyword evidence="2" id="KW-0813">Transport</keyword>
<dbReference type="SMART" id="SM00382">
    <property type="entry name" value="AAA"/>
    <property type="match status" value="1"/>
</dbReference>
<dbReference type="InterPro" id="IPR003593">
    <property type="entry name" value="AAA+_ATPase"/>
</dbReference>
<evidence type="ECO:0000259" key="10">
    <source>
        <dbReference type="PROSITE" id="PS50893"/>
    </source>
</evidence>
<comment type="subcellular location">
    <subcellularLocation>
        <location evidence="1">Membrane</location>
        <topology evidence="1">Multi-pass membrane protein</topology>
    </subcellularLocation>
</comment>
<feature type="transmembrane region" description="Helical" evidence="9">
    <location>
        <begin position="601"/>
        <end position="625"/>
    </location>
</feature>
<dbReference type="GO" id="GO:0016020">
    <property type="term" value="C:membrane"/>
    <property type="evidence" value="ECO:0007669"/>
    <property type="project" value="UniProtKB-SubCell"/>
</dbReference>
<name>A0A448ZT10_9STRA</name>
<dbReference type="GO" id="GO:0005524">
    <property type="term" value="F:ATP binding"/>
    <property type="evidence" value="ECO:0007669"/>
    <property type="project" value="UniProtKB-KW"/>
</dbReference>
<evidence type="ECO:0000313" key="12">
    <source>
        <dbReference type="Proteomes" id="UP000291116"/>
    </source>
</evidence>
<feature type="region of interest" description="Disordered" evidence="8">
    <location>
        <begin position="415"/>
        <end position="442"/>
    </location>
</feature>
<feature type="compositionally biased region" description="Basic residues" evidence="8">
    <location>
        <begin position="426"/>
        <end position="439"/>
    </location>
</feature>
<feature type="transmembrane region" description="Helical" evidence="9">
    <location>
        <begin position="705"/>
        <end position="725"/>
    </location>
</feature>
<evidence type="ECO:0000256" key="3">
    <source>
        <dbReference type="ARBA" id="ARBA00022692"/>
    </source>
</evidence>
<dbReference type="GO" id="GO:0016887">
    <property type="term" value="F:ATP hydrolysis activity"/>
    <property type="evidence" value="ECO:0007669"/>
    <property type="project" value="InterPro"/>
</dbReference>
<dbReference type="Pfam" id="PF01061">
    <property type="entry name" value="ABC2_membrane"/>
    <property type="match status" value="1"/>
</dbReference>
<proteinExistence type="predicted"/>
<feature type="transmembrane region" description="Helical" evidence="9">
    <location>
        <begin position="66"/>
        <end position="89"/>
    </location>
</feature>
<dbReference type="PANTHER" id="PTHR48041">
    <property type="entry name" value="ABC TRANSPORTER G FAMILY MEMBER 28"/>
    <property type="match status" value="1"/>
</dbReference>
<dbReference type="InterPro" id="IPR027417">
    <property type="entry name" value="P-loop_NTPase"/>
</dbReference>
<keyword evidence="5" id="KW-0067">ATP-binding</keyword>
<gene>
    <name evidence="11" type="ORF">PSNMU_V1.4_AUG-EV-PASAV3_0123360</name>
</gene>
<dbReference type="InterPro" id="IPR003439">
    <property type="entry name" value="ABC_transporter-like_ATP-bd"/>
</dbReference>
<evidence type="ECO:0000256" key="8">
    <source>
        <dbReference type="SAM" id="MobiDB-lite"/>
    </source>
</evidence>
<evidence type="ECO:0000256" key="7">
    <source>
        <dbReference type="ARBA" id="ARBA00023136"/>
    </source>
</evidence>
<dbReference type="EMBL" id="CAACVS010000690">
    <property type="protein sequence ID" value="VEU45179.1"/>
    <property type="molecule type" value="Genomic_DNA"/>
</dbReference>
<keyword evidence="7 9" id="KW-0472">Membrane</keyword>
<dbReference type="AlphaFoldDB" id="A0A448ZT10"/>
<dbReference type="InterPro" id="IPR017871">
    <property type="entry name" value="ABC_transporter-like_CS"/>
</dbReference>
<evidence type="ECO:0000313" key="11">
    <source>
        <dbReference type="EMBL" id="VEU45179.1"/>
    </source>
</evidence>
<dbReference type="InterPro" id="IPR013525">
    <property type="entry name" value="ABC2_TM"/>
</dbReference>
<dbReference type="InterPro" id="IPR050352">
    <property type="entry name" value="ABCG_transporters"/>
</dbReference>
<dbReference type="GO" id="GO:0140359">
    <property type="term" value="F:ABC-type transporter activity"/>
    <property type="evidence" value="ECO:0007669"/>
    <property type="project" value="InterPro"/>
</dbReference>
<feature type="transmembrane region" description="Helical" evidence="9">
    <location>
        <begin position="568"/>
        <end position="589"/>
    </location>
</feature>
<reference evidence="11 12" key="1">
    <citation type="submission" date="2019-01" db="EMBL/GenBank/DDBJ databases">
        <authorList>
            <person name="Ferrante I. M."/>
        </authorList>
    </citation>
    <scope>NUCLEOTIDE SEQUENCE [LARGE SCALE GENOMIC DNA]</scope>
    <source>
        <strain evidence="11 12">B856</strain>
    </source>
</reference>
<evidence type="ECO:0000256" key="5">
    <source>
        <dbReference type="ARBA" id="ARBA00022840"/>
    </source>
</evidence>
<dbReference type="PANTHER" id="PTHR48041:SF91">
    <property type="entry name" value="ABC TRANSPORTER G FAMILY MEMBER 28"/>
    <property type="match status" value="1"/>
</dbReference>
<dbReference type="Pfam" id="PF00005">
    <property type="entry name" value="ABC_tran"/>
    <property type="match status" value="1"/>
</dbReference>
<dbReference type="OrthoDB" id="66620at2759"/>
<keyword evidence="4" id="KW-0547">Nucleotide-binding</keyword>
<keyword evidence="3 9" id="KW-0812">Transmembrane</keyword>
<dbReference type="InterPro" id="IPR043926">
    <property type="entry name" value="ABCG_dom"/>
</dbReference>
<dbReference type="Pfam" id="PF19055">
    <property type="entry name" value="ABC2_membrane_7"/>
    <property type="match status" value="1"/>
</dbReference>
<evidence type="ECO:0000256" key="1">
    <source>
        <dbReference type="ARBA" id="ARBA00004141"/>
    </source>
</evidence>
<feature type="transmembrane region" description="Helical" evidence="9">
    <location>
        <begin position="632"/>
        <end position="650"/>
    </location>
</feature>
<dbReference type="PROSITE" id="PS00211">
    <property type="entry name" value="ABC_TRANSPORTER_1"/>
    <property type="match status" value="1"/>
</dbReference>
<keyword evidence="12" id="KW-1185">Reference proteome</keyword>
<evidence type="ECO:0000256" key="6">
    <source>
        <dbReference type="ARBA" id="ARBA00022989"/>
    </source>
</evidence>
<dbReference type="Gene3D" id="3.40.50.300">
    <property type="entry name" value="P-loop containing nucleotide triphosphate hydrolases"/>
    <property type="match status" value="1"/>
</dbReference>
<dbReference type="FunFam" id="3.40.50.300:FF:000367">
    <property type="entry name" value="ABC transporter G family member 24"/>
    <property type="match status" value="1"/>
</dbReference>